<dbReference type="EMBL" id="JASBWV010000017">
    <property type="protein sequence ID" value="KAJ9121322.1"/>
    <property type="molecule type" value="Genomic_DNA"/>
</dbReference>
<protein>
    <submittedName>
        <fullName evidence="1">Uncharacterized protein</fullName>
    </submittedName>
</protein>
<proteinExistence type="predicted"/>
<reference evidence="1" key="1">
    <citation type="submission" date="2023-04" db="EMBL/GenBank/DDBJ databases">
        <title>Draft Genome sequencing of Naganishia species isolated from polar environments using Oxford Nanopore Technology.</title>
        <authorList>
            <person name="Leo P."/>
            <person name="Venkateswaran K."/>
        </authorList>
    </citation>
    <scope>NUCLEOTIDE SEQUENCE</scope>
    <source>
        <strain evidence="1">DBVPG 5303</strain>
    </source>
</reference>
<organism evidence="1 2">
    <name type="scientific">Naganishia onofrii</name>
    <dbReference type="NCBI Taxonomy" id="1851511"/>
    <lineage>
        <taxon>Eukaryota</taxon>
        <taxon>Fungi</taxon>
        <taxon>Dikarya</taxon>
        <taxon>Basidiomycota</taxon>
        <taxon>Agaricomycotina</taxon>
        <taxon>Tremellomycetes</taxon>
        <taxon>Filobasidiales</taxon>
        <taxon>Filobasidiaceae</taxon>
        <taxon>Naganishia</taxon>
    </lineage>
</organism>
<gene>
    <name evidence="1" type="ORF">QFC24_004658</name>
</gene>
<comment type="caution">
    <text evidence="1">The sequence shown here is derived from an EMBL/GenBank/DDBJ whole genome shotgun (WGS) entry which is preliminary data.</text>
</comment>
<evidence type="ECO:0000313" key="2">
    <source>
        <dbReference type="Proteomes" id="UP001234202"/>
    </source>
</evidence>
<dbReference type="Proteomes" id="UP001234202">
    <property type="component" value="Unassembled WGS sequence"/>
</dbReference>
<sequence length="1022" mass="108918">MVKKRKPTNPSAGKQSREQLLNQKNGGVPVKKQPSDGNVPGSSNGTSSMPVNQIPNTRAVEPQPRPTAAPTCGPVPTQSSTASAAAAANQPSCATHAQTAPSLPSPNGPLPAPPTVNSWMQVFKMLPAERQAWFDATPGAETTYTMIIENAKRKHAQSVADKAKAAQQGGVVGGGVEPQTVAGSSQPQSNGPIASTAPAVVAQQGPSRAACSSAGPSRAALPAFTSPIPIANGLSVPQNIPARPASTPVIGSAPSHLPAPHLPVPPATSASAFTYGPPITTQGLALELERLRSENLQIKTLMAGIKGALDSECARRGLQPLDIIPSYLGGNGKTTPEEAARMQLGAPVKSDPVHDSIARSGKPPVQTAVKPTNGPTTQALRDLQASKDAEELAMLRTHLDVNTGALEDMATQILSLRADLETARKENTRLGLNCFKDKAEREGLLRDKARLEAEVQQLREELKGGDKRVVEVEEETRHLQEQAESSKRDADLSRHIIQSGEKERKRLKVRLDAIKLLVLQDDVDDLDPLDLGRQLMGLGNGAQPAAETNIRYLTNEDGEQSVSSLPALPDSLSSSIGSLAESDKQASSDTAQPSDPALDIATRWSRTVKDRARSQESLKLLKVAWKLAALERVVMKSAGTVRETALEPTEKESVSEDVEPGTNLGVEDADTLASPPSAQTEENMTAVGELEGKVVEAEKQEEDVGLSTESVNPSGLDLKVSKVEESEEKMTLNPSQEPPVEASGRVPSPSGQAAAVDESKEDAMSDTVAAVSVEAVADGKPPVVSTRSELRETSPAMAPSLKPSRVEVKESMEPQTPEQPSWSPANQVLVAQSDDDNDNDSSSSDNDNPDVVRLLTRIPHLIEYVKLGRLSEEGISSLRKLMKMKRSAIVRWHKKRGLPSPYDDLPACLQADLSDTSLDSSSEVGEEEPEMATNKAAHALPHAEIVPAAKNIAVAPTEAYQGQNSEMRTGEHSAMSMTEQLDSTARRGEYVEQDWVPTLRLKAKYNVSDFDLKRQQGQSPAR</sequence>
<name>A0ACC2XF24_9TREE</name>
<accession>A0ACC2XF24</accession>
<keyword evidence="2" id="KW-1185">Reference proteome</keyword>
<evidence type="ECO:0000313" key="1">
    <source>
        <dbReference type="EMBL" id="KAJ9121322.1"/>
    </source>
</evidence>